<keyword evidence="5" id="KW-1185">Reference proteome</keyword>
<accession>A0A2G5I6L4</accession>
<feature type="compositionally biased region" description="Acidic residues" evidence="1">
    <location>
        <begin position="879"/>
        <end position="891"/>
    </location>
</feature>
<dbReference type="EMBL" id="LKMD01000100">
    <property type="protein sequence ID" value="PIB00458.1"/>
    <property type="molecule type" value="Genomic_DNA"/>
</dbReference>
<organism evidence="2 4">
    <name type="scientific">Cercospora beticola</name>
    <name type="common">Sugarbeet leaf spot fungus</name>
    <dbReference type="NCBI Taxonomy" id="122368"/>
    <lineage>
        <taxon>Eukaryota</taxon>
        <taxon>Fungi</taxon>
        <taxon>Dikarya</taxon>
        <taxon>Ascomycota</taxon>
        <taxon>Pezizomycotina</taxon>
        <taxon>Dothideomycetes</taxon>
        <taxon>Dothideomycetidae</taxon>
        <taxon>Mycosphaerellales</taxon>
        <taxon>Mycosphaerellaceae</taxon>
        <taxon>Cercospora</taxon>
    </lineage>
</organism>
<gene>
    <name evidence="2" type="ORF">CB0940_01122</name>
    <name evidence="3" type="ORF">RHO25_001156</name>
</gene>
<reference evidence="2 4" key="1">
    <citation type="submission" date="2015-10" db="EMBL/GenBank/DDBJ databases">
        <title>The cercosporin biosynthetic gene cluster was horizontally transferred to several fungal lineages and shown to be expanded in Cercospora beticola based on microsynteny with recipient genomes.</title>
        <authorList>
            <person name="De Jonge R."/>
            <person name="Ebert M.K."/>
            <person name="Suttle J.C."/>
            <person name="Jurick Ii W.M."/>
            <person name="Secor G.A."/>
            <person name="Thomma B.P."/>
            <person name="Van De Peer Y."/>
            <person name="Bolton M.D."/>
        </authorList>
    </citation>
    <scope>NUCLEOTIDE SEQUENCE [LARGE SCALE GENOMIC DNA]</scope>
    <source>
        <strain evidence="2 4">09-40</strain>
    </source>
</reference>
<dbReference type="AlphaFoldDB" id="A0A2G5I6L4"/>
<dbReference type="Proteomes" id="UP000230605">
    <property type="component" value="Chromosome 1"/>
</dbReference>
<evidence type="ECO:0000256" key="1">
    <source>
        <dbReference type="SAM" id="MobiDB-lite"/>
    </source>
</evidence>
<feature type="region of interest" description="Disordered" evidence="1">
    <location>
        <begin position="866"/>
        <end position="891"/>
    </location>
</feature>
<name>A0A2G5I6L4_CERBT</name>
<protein>
    <submittedName>
        <fullName evidence="2">Uncharacterized protein</fullName>
    </submittedName>
</protein>
<reference evidence="3 5" key="2">
    <citation type="submission" date="2023-09" db="EMBL/GenBank/DDBJ databases">
        <title>Complete-Gapless Cercospora beticola genome.</title>
        <authorList>
            <person name="Wyatt N.A."/>
            <person name="Spanner R.E."/>
            <person name="Bolton M.D."/>
        </authorList>
    </citation>
    <scope>NUCLEOTIDE SEQUENCE [LARGE SCALE GENOMIC DNA]</scope>
    <source>
        <strain evidence="3">Cb09-40</strain>
    </source>
</reference>
<evidence type="ECO:0000313" key="3">
    <source>
        <dbReference type="EMBL" id="WPA96549.1"/>
    </source>
</evidence>
<evidence type="ECO:0000313" key="5">
    <source>
        <dbReference type="Proteomes" id="UP001302367"/>
    </source>
</evidence>
<evidence type="ECO:0000313" key="4">
    <source>
        <dbReference type="Proteomes" id="UP000230605"/>
    </source>
</evidence>
<proteinExistence type="predicted"/>
<dbReference type="EMBL" id="CP134184">
    <property type="protein sequence ID" value="WPA96549.1"/>
    <property type="molecule type" value="Genomic_DNA"/>
</dbReference>
<feature type="region of interest" description="Disordered" evidence="1">
    <location>
        <begin position="169"/>
        <end position="205"/>
    </location>
</feature>
<dbReference type="Proteomes" id="UP001302367">
    <property type="component" value="Chromosome 1"/>
</dbReference>
<sequence>MCDVKQVEMHLEQVVSGAAVQSRNIVAGRCRKEGNASAWRTEFKTTDNTDPPHYVLVPYSTLPEDASAKDKDKMHQELVRIYNTWPWETDEVDIPLRREIIASAASNVLAQPRQVDDVTHSNTVTYQTKVHYIDQDTGAHKRLNVSATATDEQMSQVDVPRLPVINVRNTGSGTISRRDPDNPTYLPAPTFEKKKLGKKQKSSRASQQKAEDAVYWLSAQLQGLITTESRIKELQVMYRQQIGLQRGTATQQGMYGGEAPLYRTSVLRARACSYVSPTTKVYGDLGLPKGALQLTIHSMNASRTTPVLETIVQLFCAGQDIRFAWIEAAKTADCVNNDIADGVPPSSRCDCDDTSGNEMHVCESCTRPVFCKSRSYDSLGRLVCPACYRRDQASFMSSHSSYQSLASYLAYKSLWNSFRRKCAVRGFDPQEKECKSIFETAWTSLQMQLPNHGKVKGLPEDQLTTYVDQWTGLTHDIGEERTNIGRNPSHRRFVPFGITVDAIERQGRPKYQSLKHSKDNLKITSITCQYAKGQFLPGVIHEIGEFKRKSDEEQSSPQAQQQLIDKMTSMALVVLKRPFINSGRGALMAKWDKIHAESVAGAPTPNEPGPWEDAAKRFVHPHKSVPAYDPADTEGSAWSGGVWESLQKCAQSMEKYFGITLHQLSDGTRWMGTKDSNPEGLDRNGVAILCDERLARMRTVCNKKWQTKDTAVTLYLEIIFQYCCSNTPKADLQHLKKKYGDRLHLPLVLAVCSPLRFSVAHRTHGFGMLSGWVSELPTDVQERIDNDGENNMLIESWYLNSAKQDMTEEYYPVLDNILCHGNITDKAIYNPGTVPMPIYGSEPSTGELDNIEDTYAGPMLDAAAVSDDDGTAAETSAEQGEETVGEGPGDEDVEMGEGTGVIGEPVSQLQQGVEMARNTVLGNPQLAALLQNDPELEELLDNMQAIADDPSNPSAQQDMDQAMGRLYDEYITPATAGMQDD</sequence>
<dbReference type="OrthoDB" id="3629596at2759"/>
<evidence type="ECO:0000313" key="2">
    <source>
        <dbReference type="EMBL" id="PIB00458.1"/>
    </source>
</evidence>